<sequence>MSGYSYKYYKYKTKYNGLKSVGDCQSGAGIHDDVYILYLLDDNLKVAKVNVKKEGVITEKDRVEPGLVKKYQLENIRKYPTDPNPSTITKYIYYDKTIDDSTVKKIIVKENSRIIMEYEPNIYRSFYIYHSVVILIIKIYANKIDETMTSGNGVFHVSDLTIHLQGTCELTKGAQGIRNMTARIKELFIYEDSKLTGNQINNISGIDKNSIISVAKLFELFNKTSTITRENYFKKCSDLLPPSQASKPLRDNYVLTKNIISTVCGRLFYYLGQSNINVLIQYEQLYRFLILNELESIHDNVSKLFAERENPVINSIPKKIPSTLANKYLMIKNGDGRFVNLGGLPEEDEFKVVFDSGNDTVTMIGKTFADALGLRSQNLGCKLKTHGIGGCAVIDCNYVILIFKFSDDYPYKNNKEYSVVAFVNDCESLNDTLLFGHNHGLDLLFDDEYAIQDQYDVTDRKISQLKRSKANLRKNLTRVEGIIDRILAASPRDVDIDFSIAGSDLNKINPVGINSFYYESFDQTKRVFEKLKRAYEKVSKLRGETYPLAVSLKKFVL</sequence>
<gene>
    <name evidence="2" type="ORF">Harvfovirus5_41</name>
</gene>
<dbReference type="EMBL" id="MK072247">
    <property type="protein sequence ID" value="AYV80737.1"/>
    <property type="molecule type" value="Genomic_DNA"/>
</dbReference>
<organism evidence="2">
    <name type="scientific">Harvfovirus sp</name>
    <dbReference type="NCBI Taxonomy" id="2487768"/>
    <lineage>
        <taxon>Viruses</taxon>
        <taxon>Varidnaviria</taxon>
        <taxon>Bamfordvirae</taxon>
        <taxon>Nucleocytoviricota</taxon>
        <taxon>Megaviricetes</taxon>
        <taxon>Imitervirales</taxon>
        <taxon>Mimiviridae</taxon>
        <taxon>Klosneuvirinae</taxon>
    </lineage>
</organism>
<accession>A0A3G5A0M4</accession>
<reference evidence="2" key="1">
    <citation type="submission" date="2018-10" db="EMBL/GenBank/DDBJ databases">
        <title>Hidden diversity of soil giant viruses.</title>
        <authorList>
            <person name="Schulz F."/>
            <person name="Alteio L."/>
            <person name="Goudeau D."/>
            <person name="Ryan E.M."/>
            <person name="Malmstrom R.R."/>
            <person name="Blanchard J."/>
            <person name="Woyke T."/>
        </authorList>
    </citation>
    <scope>NUCLEOTIDE SEQUENCE</scope>
    <source>
        <strain evidence="2">HAV1</strain>
    </source>
</reference>
<proteinExistence type="predicted"/>
<evidence type="ECO:0000313" key="2">
    <source>
        <dbReference type="EMBL" id="AYV80737.1"/>
    </source>
</evidence>
<keyword evidence="1" id="KW-0175">Coiled coil</keyword>
<name>A0A3G5A0M4_9VIRU</name>
<protein>
    <submittedName>
        <fullName evidence="2">Uncharacterized protein</fullName>
    </submittedName>
</protein>
<evidence type="ECO:0000256" key="1">
    <source>
        <dbReference type="SAM" id="Coils"/>
    </source>
</evidence>
<feature type="coiled-coil region" evidence="1">
    <location>
        <begin position="455"/>
        <end position="482"/>
    </location>
</feature>